<dbReference type="Gene3D" id="3.40.50.11350">
    <property type="match status" value="1"/>
</dbReference>
<dbReference type="OrthoDB" id="2559662at2759"/>
<keyword evidence="6" id="KW-1185">Reference proteome</keyword>
<keyword evidence="4" id="KW-0472">Membrane</keyword>
<evidence type="ECO:0000313" key="5">
    <source>
        <dbReference type="EMBL" id="RPD59154.1"/>
    </source>
</evidence>
<keyword evidence="3" id="KW-0119">Carbohydrate metabolism</keyword>
<feature type="transmembrane region" description="Helical" evidence="4">
    <location>
        <begin position="75"/>
        <end position="94"/>
    </location>
</feature>
<evidence type="ECO:0000256" key="3">
    <source>
        <dbReference type="ARBA" id="ARBA00023277"/>
    </source>
</evidence>
<dbReference type="EMBL" id="ML122271">
    <property type="protein sequence ID" value="RPD59154.1"/>
    <property type="molecule type" value="Genomic_DNA"/>
</dbReference>
<evidence type="ECO:0000256" key="2">
    <source>
        <dbReference type="ARBA" id="ARBA00023253"/>
    </source>
</evidence>
<reference evidence="5" key="1">
    <citation type="journal article" date="2018" name="Genome Biol. Evol.">
        <title>Genomics and development of Lentinus tigrinus, a white-rot wood-decaying mushroom with dimorphic fruiting bodies.</title>
        <authorList>
            <person name="Wu B."/>
            <person name="Xu Z."/>
            <person name="Knudson A."/>
            <person name="Carlson A."/>
            <person name="Chen N."/>
            <person name="Kovaka S."/>
            <person name="LaButti K."/>
            <person name="Lipzen A."/>
            <person name="Pennachio C."/>
            <person name="Riley R."/>
            <person name="Schakwitz W."/>
            <person name="Umezawa K."/>
            <person name="Ohm R.A."/>
            <person name="Grigoriev I.V."/>
            <person name="Nagy L.G."/>
            <person name="Gibbons J."/>
            <person name="Hibbett D."/>
        </authorList>
    </citation>
    <scope>NUCLEOTIDE SEQUENCE [LARGE SCALE GENOMIC DNA]</scope>
    <source>
        <strain evidence="5">ALCF2SS1-6</strain>
    </source>
</reference>
<dbReference type="GO" id="GO:0006004">
    <property type="term" value="P:fucose metabolic process"/>
    <property type="evidence" value="ECO:0007669"/>
    <property type="project" value="UniProtKB-KW"/>
</dbReference>
<name>A0A5C2S7U7_9APHY</name>
<keyword evidence="4" id="KW-1133">Transmembrane helix</keyword>
<dbReference type="Proteomes" id="UP000313359">
    <property type="component" value="Unassembled WGS sequence"/>
</dbReference>
<gene>
    <name evidence="5" type="ORF">L227DRAFT_576374</name>
</gene>
<accession>A0A5C2S7U7</accession>
<proteinExistence type="predicted"/>
<dbReference type="STRING" id="1328759.A0A5C2S7U7"/>
<dbReference type="InterPro" id="IPR019378">
    <property type="entry name" value="GDP-Fuc_O-FucTrfase"/>
</dbReference>
<organism evidence="5 6">
    <name type="scientific">Lentinus tigrinus ALCF2SS1-6</name>
    <dbReference type="NCBI Taxonomy" id="1328759"/>
    <lineage>
        <taxon>Eukaryota</taxon>
        <taxon>Fungi</taxon>
        <taxon>Dikarya</taxon>
        <taxon>Basidiomycota</taxon>
        <taxon>Agaricomycotina</taxon>
        <taxon>Agaricomycetes</taxon>
        <taxon>Polyporales</taxon>
        <taxon>Polyporaceae</taxon>
        <taxon>Lentinus</taxon>
    </lineage>
</organism>
<evidence type="ECO:0000256" key="1">
    <source>
        <dbReference type="ARBA" id="ARBA00022679"/>
    </source>
</evidence>
<dbReference type="AlphaFoldDB" id="A0A5C2S7U7"/>
<keyword evidence="1" id="KW-0808">Transferase</keyword>
<dbReference type="GO" id="GO:0016740">
    <property type="term" value="F:transferase activity"/>
    <property type="evidence" value="ECO:0007669"/>
    <property type="project" value="UniProtKB-KW"/>
</dbReference>
<dbReference type="Pfam" id="PF10250">
    <property type="entry name" value="O-FucT"/>
    <property type="match status" value="1"/>
</dbReference>
<evidence type="ECO:0000313" key="6">
    <source>
        <dbReference type="Proteomes" id="UP000313359"/>
    </source>
</evidence>
<evidence type="ECO:0000256" key="4">
    <source>
        <dbReference type="SAM" id="Phobius"/>
    </source>
</evidence>
<protein>
    <submittedName>
        <fullName evidence="5">Uncharacterized protein</fullName>
    </submittedName>
</protein>
<keyword evidence="2" id="KW-0294">Fucose metabolism</keyword>
<sequence>MGHSLQRSQRRLRSPSIKKSRHVAVLAAVAALAPLLVVPPVLAMPVLPMSLKDGNGHPAKHDNTLMFLRFVARRYLIFGLTGFVAFTLLLRMLYFRPEVISESPIAGQERTSSRWEGQRLPPLYPQYHEYELRLPQHHWHASSHEAEPKFFFVPGHSRGSGWGNIMQEILLNAYLAYKTNRAFVFYNYTWNDNPNEDYSDYSGKPIPSRVPLTALIRGPIVGEPFPPGLHAPPAIAEQYWHAVCDGRTTSIDRESLHKDIGSWMMEPVTRAWVAKLADVDDQCVAVSEGSNIYDWVTFGDRHALHEVWPDFAASPILTHFGWSPLVELAFDNNREVISPTTVFEPPLSSIPYTSNAERYTQLKGLLVLHLRRGDYEGHCEHLAKWSSSFLAFNGLPQLEQFDPPEGGSWGENTPENYAIYRQHCYPSVEQIVERVREVQKSEAAHGLDKVYIMTNGAVEWVEELKATLKDAGGFKHVASSRDLVLNWEQKYVAQAMDMLVGQRAQVFIGNGWSSLTGGIVVMRMANRFHPDTTRFF</sequence>
<keyword evidence="4" id="KW-0812">Transmembrane</keyword>
<dbReference type="CDD" id="cd11296">
    <property type="entry name" value="O-FucT_like"/>
    <property type="match status" value="1"/>
</dbReference>